<dbReference type="InterPro" id="IPR043129">
    <property type="entry name" value="ATPase_NBD"/>
</dbReference>
<dbReference type="FunFam" id="3.90.640.10:FF:000002">
    <property type="entry name" value="Heat shock 70 kDa"/>
    <property type="match status" value="1"/>
</dbReference>
<dbReference type="GO" id="GO:0005524">
    <property type="term" value="F:ATP binding"/>
    <property type="evidence" value="ECO:0007669"/>
    <property type="project" value="UniProtKB-KW"/>
</dbReference>
<dbReference type="Pfam" id="PF00012">
    <property type="entry name" value="HSP70"/>
    <property type="match status" value="1"/>
</dbReference>
<dbReference type="PROSITE" id="PS00297">
    <property type="entry name" value="HSP70_1"/>
    <property type="match status" value="1"/>
</dbReference>
<dbReference type="PRINTS" id="PR00301">
    <property type="entry name" value="HEATSHOCK70"/>
</dbReference>
<evidence type="ECO:0000256" key="4">
    <source>
        <dbReference type="RuleBase" id="RU003322"/>
    </source>
</evidence>
<dbReference type="InterPro" id="IPR029047">
    <property type="entry name" value="HSP70_peptide-bd_sf"/>
</dbReference>
<dbReference type="AlphaFoldDB" id="A0A9P0FBY0"/>
<keyword evidence="3 4" id="KW-0067">ATP-binding</keyword>
<dbReference type="SUPFAM" id="SSF100920">
    <property type="entry name" value="Heat shock protein 70kD (HSP70), peptide-binding domain"/>
    <property type="match status" value="1"/>
</dbReference>
<dbReference type="SUPFAM" id="SSF53067">
    <property type="entry name" value="Actin-like ATPase domain"/>
    <property type="match status" value="2"/>
</dbReference>
<dbReference type="GO" id="GO:0006950">
    <property type="term" value="P:response to stress"/>
    <property type="evidence" value="ECO:0007669"/>
    <property type="project" value="UniProtKB-ARBA"/>
</dbReference>
<dbReference type="Gene3D" id="1.20.1270.10">
    <property type="match status" value="1"/>
</dbReference>
<dbReference type="GO" id="GO:0140662">
    <property type="term" value="F:ATP-dependent protein folding chaperone"/>
    <property type="evidence" value="ECO:0007669"/>
    <property type="project" value="InterPro"/>
</dbReference>
<dbReference type="NCBIfam" id="NF001413">
    <property type="entry name" value="PRK00290.1"/>
    <property type="match status" value="1"/>
</dbReference>
<dbReference type="OrthoDB" id="2401965at2759"/>
<dbReference type="Gene3D" id="2.60.34.10">
    <property type="entry name" value="Substrate Binding Domain Of DNAk, Chain A, domain 1"/>
    <property type="match status" value="1"/>
</dbReference>
<keyword evidence="2 4" id="KW-0547">Nucleotide-binding</keyword>
<gene>
    <name evidence="5" type="ORF">MELIAE_LOCUS704</name>
</gene>
<dbReference type="FunFam" id="3.30.420.40:FF:000026">
    <property type="entry name" value="Heat shock protein 70"/>
    <property type="match status" value="1"/>
</dbReference>
<dbReference type="Gene3D" id="3.30.30.30">
    <property type="match status" value="1"/>
</dbReference>
<evidence type="ECO:0000256" key="3">
    <source>
        <dbReference type="ARBA" id="ARBA00022840"/>
    </source>
</evidence>
<dbReference type="SUPFAM" id="SSF100934">
    <property type="entry name" value="Heat shock protein 70kD (HSP70), C-terminal subdomain"/>
    <property type="match status" value="1"/>
</dbReference>
<dbReference type="Proteomes" id="UP001154078">
    <property type="component" value="Chromosome 1"/>
</dbReference>
<dbReference type="FunFam" id="2.60.34.10:FF:000002">
    <property type="entry name" value="Heat shock 70 kDa"/>
    <property type="match status" value="1"/>
</dbReference>
<dbReference type="EMBL" id="OV121132">
    <property type="protein sequence ID" value="CAH0546572.1"/>
    <property type="molecule type" value="Genomic_DNA"/>
</dbReference>
<dbReference type="InterPro" id="IPR018181">
    <property type="entry name" value="Heat_shock_70_CS"/>
</dbReference>
<evidence type="ECO:0000256" key="2">
    <source>
        <dbReference type="ARBA" id="ARBA00022741"/>
    </source>
</evidence>
<comment type="similarity">
    <text evidence="1 4">Belongs to the heat shock protein 70 family.</text>
</comment>
<dbReference type="InterPro" id="IPR029048">
    <property type="entry name" value="HSP70_C_sf"/>
</dbReference>
<dbReference type="PROSITE" id="PS00329">
    <property type="entry name" value="HSP70_2"/>
    <property type="match status" value="1"/>
</dbReference>
<name>A0A9P0FBY0_BRAAE</name>
<evidence type="ECO:0000313" key="5">
    <source>
        <dbReference type="EMBL" id="CAH0546572.1"/>
    </source>
</evidence>
<evidence type="ECO:0000313" key="6">
    <source>
        <dbReference type="Proteomes" id="UP001154078"/>
    </source>
</evidence>
<dbReference type="Gene3D" id="3.30.420.40">
    <property type="match status" value="2"/>
</dbReference>
<sequence>MAAASENEERKESYSVGIDLGTTYSCVGVFRNGEVEIIPNEQGNRITPSYVAFTDNERLVGDPAKEQAIANSENTVYDTKRLMGRHFEDPVVQQDIRLWPFQVINDAGKPKIQVQYKGESKTYFAEEIASMVIGKMKEIAETYLDSNVSKAVITVPAYFNDYQRQATKDAGTIAGLDVKRIINEPTAAAIAYGLDKKVEGDKYILVFDMGGGTFDVSVLQLGTDGIFEVESTAGDTHLGGADIDNRMMQYFAEDFRKKHKVELLANKKALRKLQTACERAKRTLSTSEDVSIEIDAIFGGLDFQASISRSKFEEINNDIFTRTLEPVKKALRDAKIDFKRVEDIVLVGGSTRIPKIQHLLQEMFPGKPINNSINPDEAVAFGASIQAAILSENAKGVPEILLLDVTPLSLGIETAGGMMATLIKRNSTIPITHTQVFSTYSDNQSAVLIQVYEGERTLTRDNNLLGIFELSGILPAPRGIPQIEVTFELDANGILSVKAIELTSGTENTITINNQRGQFTREQIEAMISDSEKHKENDDILRASTAAKNDLKTYVEHIKNFILINTRLGDEKKAKLSEAIDNSELWIQLNGEASEREYVLKKREFENIIKPLLSEPISLNLPADNNDSGSAPNINDID</sequence>
<dbReference type="FunFam" id="3.30.30.30:FF:000001">
    <property type="entry name" value="heat shock 70 kDa protein-like"/>
    <property type="match status" value="1"/>
</dbReference>
<organism evidence="5 6">
    <name type="scientific">Brassicogethes aeneus</name>
    <name type="common">Rape pollen beetle</name>
    <name type="synonym">Meligethes aeneus</name>
    <dbReference type="NCBI Taxonomy" id="1431903"/>
    <lineage>
        <taxon>Eukaryota</taxon>
        <taxon>Metazoa</taxon>
        <taxon>Ecdysozoa</taxon>
        <taxon>Arthropoda</taxon>
        <taxon>Hexapoda</taxon>
        <taxon>Insecta</taxon>
        <taxon>Pterygota</taxon>
        <taxon>Neoptera</taxon>
        <taxon>Endopterygota</taxon>
        <taxon>Coleoptera</taxon>
        <taxon>Polyphaga</taxon>
        <taxon>Cucujiformia</taxon>
        <taxon>Nitidulidae</taxon>
        <taxon>Meligethinae</taxon>
        <taxon>Brassicogethes</taxon>
    </lineage>
</organism>
<keyword evidence="6" id="KW-1185">Reference proteome</keyword>
<dbReference type="PANTHER" id="PTHR19375">
    <property type="entry name" value="HEAT SHOCK PROTEIN 70KDA"/>
    <property type="match status" value="1"/>
</dbReference>
<dbReference type="InterPro" id="IPR013126">
    <property type="entry name" value="Hsp_70_fam"/>
</dbReference>
<protein>
    <submittedName>
        <fullName evidence="5">Uncharacterized protein</fullName>
    </submittedName>
</protein>
<proteinExistence type="inferred from homology"/>
<evidence type="ECO:0000256" key="1">
    <source>
        <dbReference type="ARBA" id="ARBA00007381"/>
    </source>
</evidence>
<reference evidence="5" key="1">
    <citation type="submission" date="2021-12" db="EMBL/GenBank/DDBJ databases">
        <authorList>
            <person name="King R."/>
        </authorList>
    </citation>
    <scope>NUCLEOTIDE SEQUENCE</scope>
</reference>
<accession>A0A9P0FBY0</accession>
<dbReference type="Gene3D" id="3.90.640.10">
    <property type="entry name" value="Actin, Chain A, domain 4"/>
    <property type="match status" value="1"/>
</dbReference>